<feature type="non-terminal residue" evidence="1">
    <location>
        <position position="92"/>
    </location>
</feature>
<evidence type="ECO:0000313" key="1">
    <source>
        <dbReference type="EMBL" id="GAI78319.1"/>
    </source>
</evidence>
<name>X1TE49_9ZZZZ</name>
<comment type="caution">
    <text evidence="1">The sequence shown here is derived from an EMBL/GenBank/DDBJ whole genome shotgun (WGS) entry which is preliminary data.</text>
</comment>
<protein>
    <recommendedName>
        <fullName evidence="2">CARDB domain-containing protein</fullName>
    </recommendedName>
</protein>
<sequence length="92" mass="10068">MAEQTIALSPGESKEVSFEATPTKAKTYSVSVNGLTDSFVAKKAIVPWAFSNVSCWPSGSSIGMWHQINFEATVTNIGNRTATKTLTQWRRD</sequence>
<accession>X1TE49</accession>
<reference evidence="1" key="1">
    <citation type="journal article" date="2014" name="Front. Microbiol.">
        <title>High frequency of phylogenetically diverse reductive dehalogenase-homologous genes in deep subseafloor sedimentary metagenomes.</title>
        <authorList>
            <person name="Kawai M."/>
            <person name="Futagami T."/>
            <person name="Toyoda A."/>
            <person name="Takaki Y."/>
            <person name="Nishi S."/>
            <person name="Hori S."/>
            <person name="Arai W."/>
            <person name="Tsubouchi T."/>
            <person name="Morono Y."/>
            <person name="Uchiyama I."/>
            <person name="Ito T."/>
            <person name="Fujiyama A."/>
            <person name="Inagaki F."/>
            <person name="Takami H."/>
        </authorList>
    </citation>
    <scope>NUCLEOTIDE SEQUENCE</scope>
    <source>
        <strain evidence="1">Expedition CK06-06</strain>
    </source>
</reference>
<evidence type="ECO:0008006" key="2">
    <source>
        <dbReference type="Google" id="ProtNLM"/>
    </source>
</evidence>
<organism evidence="1">
    <name type="scientific">marine sediment metagenome</name>
    <dbReference type="NCBI Taxonomy" id="412755"/>
    <lineage>
        <taxon>unclassified sequences</taxon>
        <taxon>metagenomes</taxon>
        <taxon>ecological metagenomes</taxon>
    </lineage>
</organism>
<proteinExistence type="predicted"/>
<dbReference type="AlphaFoldDB" id="X1TE49"/>
<dbReference type="EMBL" id="BARW01010603">
    <property type="protein sequence ID" value="GAI78319.1"/>
    <property type="molecule type" value="Genomic_DNA"/>
</dbReference>
<gene>
    <name evidence="1" type="ORF">S12H4_20811</name>
</gene>